<dbReference type="InterPro" id="IPR013083">
    <property type="entry name" value="Znf_RING/FYVE/PHD"/>
</dbReference>
<organism evidence="16 17">
    <name type="scientific">Pichia kudriavzevii</name>
    <name type="common">Yeast</name>
    <name type="synonym">Issatchenkia orientalis</name>
    <dbReference type="NCBI Taxonomy" id="4909"/>
    <lineage>
        <taxon>Eukaryota</taxon>
        <taxon>Fungi</taxon>
        <taxon>Dikarya</taxon>
        <taxon>Ascomycota</taxon>
        <taxon>Saccharomycotina</taxon>
        <taxon>Pichiomycetes</taxon>
        <taxon>Pichiales</taxon>
        <taxon>Pichiaceae</taxon>
        <taxon>Pichia</taxon>
    </lineage>
</organism>
<keyword evidence="5" id="KW-0479">Metal-binding</keyword>
<feature type="compositionally biased region" description="Low complexity" evidence="12">
    <location>
        <begin position="1092"/>
        <end position="1107"/>
    </location>
</feature>
<dbReference type="PANTHER" id="PTHR47794">
    <property type="entry name" value="VACUOLAR PROTEIN SORTING-ASSOCIATED PROTEIN 27"/>
    <property type="match status" value="1"/>
</dbReference>
<dbReference type="EMBL" id="JQFK01000017">
    <property type="protein sequence ID" value="KGK38637.1"/>
    <property type="molecule type" value="Genomic_DNA"/>
</dbReference>
<feature type="transmembrane region" description="Helical" evidence="13">
    <location>
        <begin position="485"/>
        <end position="506"/>
    </location>
</feature>
<dbReference type="PANTHER" id="PTHR47794:SF1">
    <property type="entry name" value="VACUOLAR PROTEIN SORTING-ASSOCIATED PROTEIN 27"/>
    <property type="match status" value="1"/>
</dbReference>
<feature type="domain" description="VHS" evidence="15">
    <location>
        <begin position="584"/>
        <end position="714"/>
    </location>
</feature>
<dbReference type="GO" id="GO:0042910">
    <property type="term" value="F:xenobiotic transmembrane transporter activity"/>
    <property type="evidence" value="ECO:0007669"/>
    <property type="project" value="InterPro"/>
</dbReference>
<evidence type="ECO:0000256" key="5">
    <source>
        <dbReference type="ARBA" id="ARBA00022723"/>
    </source>
</evidence>
<dbReference type="SUPFAM" id="SSF48464">
    <property type="entry name" value="ENTH/VHS domain"/>
    <property type="match status" value="1"/>
</dbReference>
<dbReference type="Pfam" id="PF23625">
    <property type="entry name" value="UIM_2"/>
    <property type="match status" value="2"/>
</dbReference>
<dbReference type="InterPro" id="IPR017455">
    <property type="entry name" value="Znf_FYVE-rel"/>
</dbReference>
<dbReference type="NCBIfam" id="TIGR00797">
    <property type="entry name" value="matE"/>
    <property type="match status" value="1"/>
</dbReference>
<name>A0A099P333_PICKU</name>
<dbReference type="CDD" id="cd13132">
    <property type="entry name" value="MATE_eukaryotic"/>
    <property type="match status" value="1"/>
</dbReference>
<reference evidence="17" key="1">
    <citation type="journal article" date="2014" name="Microb. Cell Fact.">
        <title>Exploiting Issatchenkia orientalis SD108 for succinic acid production.</title>
        <authorList>
            <person name="Xiao H."/>
            <person name="Shao Z."/>
            <person name="Jiang Y."/>
            <person name="Dole S."/>
            <person name="Zhao H."/>
        </authorList>
    </citation>
    <scope>NUCLEOTIDE SEQUENCE [LARGE SCALE GENOMIC DNA]</scope>
    <source>
        <strain evidence="17">SD108</strain>
    </source>
</reference>
<protein>
    <recommendedName>
        <fullName evidence="4">Vacuolar protein sorting-associated protein 27</fullName>
    </recommendedName>
</protein>
<evidence type="ECO:0000259" key="15">
    <source>
        <dbReference type="PROSITE" id="PS50179"/>
    </source>
</evidence>
<comment type="similarity">
    <text evidence="2">Belongs to the VPS27 family.</text>
</comment>
<evidence type="ECO:0000256" key="8">
    <source>
        <dbReference type="ARBA" id="ARBA00022771"/>
    </source>
</evidence>
<evidence type="ECO:0000256" key="9">
    <source>
        <dbReference type="ARBA" id="ARBA00022833"/>
    </source>
</evidence>
<dbReference type="SMART" id="SM00288">
    <property type="entry name" value="VHS"/>
    <property type="match status" value="1"/>
</dbReference>
<feature type="transmembrane region" description="Helical" evidence="13">
    <location>
        <begin position="258"/>
        <end position="286"/>
    </location>
</feature>
<dbReference type="InterPro" id="IPR045069">
    <property type="entry name" value="MATE_euk"/>
</dbReference>
<dbReference type="VEuPathDB" id="FungiDB:C5L36_0E05150"/>
<dbReference type="GO" id="GO:0015297">
    <property type="term" value="F:antiporter activity"/>
    <property type="evidence" value="ECO:0007669"/>
    <property type="project" value="InterPro"/>
</dbReference>
<dbReference type="SMART" id="SM00064">
    <property type="entry name" value="FYVE"/>
    <property type="match status" value="1"/>
</dbReference>
<dbReference type="GO" id="GO:0008270">
    <property type="term" value="F:zinc ion binding"/>
    <property type="evidence" value="ECO:0007669"/>
    <property type="project" value="UniProtKB-KW"/>
</dbReference>
<evidence type="ECO:0000256" key="13">
    <source>
        <dbReference type="SAM" id="Phobius"/>
    </source>
</evidence>
<dbReference type="HOGENOM" id="CLU_270630_0_0_1"/>
<feature type="region of interest" description="Disordered" evidence="12">
    <location>
        <begin position="1092"/>
        <end position="1111"/>
    </location>
</feature>
<evidence type="ECO:0000256" key="3">
    <source>
        <dbReference type="ARBA" id="ARBA00010199"/>
    </source>
</evidence>
<comment type="similarity">
    <text evidence="3">Belongs to the multi antimicrobial extrusion (MATE) (TC 2.A.66.1) family.</text>
</comment>
<dbReference type="Pfam" id="PF00790">
    <property type="entry name" value="VHS"/>
    <property type="match status" value="1"/>
</dbReference>
<gene>
    <name evidence="16" type="ORF">JL09_g2203</name>
</gene>
<dbReference type="Proteomes" id="UP000029867">
    <property type="component" value="Unassembled WGS sequence"/>
</dbReference>
<keyword evidence="10 13" id="KW-0472">Membrane</keyword>
<dbReference type="GO" id="GO:0033565">
    <property type="term" value="C:ESCRT-0 complex"/>
    <property type="evidence" value="ECO:0007669"/>
    <property type="project" value="TreeGrafter"/>
</dbReference>
<dbReference type="GO" id="GO:1990961">
    <property type="term" value="P:xenobiotic detoxification by transmembrane export across the plasma membrane"/>
    <property type="evidence" value="ECO:0007669"/>
    <property type="project" value="InterPro"/>
</dbReference>
<keyword evidence="9" id="KW-0862">Zinc</keyword>
<dbReference type="Gene3D" id="6.10.140.100">
    <property type="match status" value="1"/>
</dbReference>
<dbReference type="Pfam" id="PF01363">
    <property type="entry name" value="FYVE"/>
    <property type="match status" value="1"/>
</dbReference>
<evidence type="ECO:0000313" key="16">
    <source>
        <dbReference type="EMBL" id="KGK38637.1"/>
    </source>
</evidence>
<evidence type="ECO:0000259" key="14">
    <source>
        <dbReference type="PROSITE" id="PS50178"/>
    </source>
</evidence>
<dbReference type="eggNOG" id="KOG1818">
    <property type="taxonomic scope" value="Eukaryota"/>
</dbReference>
<dbReference type="SUPFAM" id="SSF57903">
    <property type="entry name" value="FYVE/PHD zinc finger"/>
    <property type="match status" value="1"/>
</dbReference>
<dbReference type="VEuPathDB" id="FungiDB:C5L36_0C11210"/>
<dbReference type="InterPro" id="IPR008942">
    <property type="entry name" value="ENTH_VHS"/>
</dbReference>
<dbReference type="GO" id="GO:0032266">
    <property type="term" value="F:phosphatidylinositol-3-phosphate binding"/>
    <property type="evidence" value="ECO:0007669"/>
    <property type="project" value="UniProtKB-ARBA"/>
</dbReference>
<proteinExistence type="inferred from homology"/>
<evidence type="ECO:0000256" key="6">
    <source>
        <dbReference type="ARBA" id="ARBA00022737"/>
    </source>
</evidence>
<evidence type="ECO:0000256" key="1">
    <source>
        <dbReference type="ARBA" id="ARBA00004125"/>
    </source>
</evidence>
<dbReference type="SMART" id="SM00726">
    <property type="entry name" value="UIM"/>
    <property type="match status" value="2"/>
</dbReference>
<keyword evidence="13" id="KW-1133">Transmembrane helix</keyword>
<dbReference type="InterPro" id="IPR011011">
    <property type="entry name" value="Znf_FYVE_PHD"/>
</dbReference>
<dbReference type="Gene3D" id="3.30.40.10">
    <property type="entry name" value="Zinc/RING finger domain, C3HC4 (zinc finger)"/>
    <property type="match status" value="1"/>
</dbReference>
<dbReference type="GO" id="GO:0006623">
    <property type="term" value="P:protein targeting to vacuole"/>
    <property type="evidence" value="ECO:0007669"/>
    <property type="project" value="TreeGrafter"/>
</dbReference>
<feature type="region of interest" description="Disordered" evidence="12">
    <location>
        <begin position="905"/>
        <end position="924"/>
    </location>
</feature>
<dbReference type="InterPro" id="IPR003903">
    <property type="entry name" value="UIM_dom"/>
</dbReference>
<dbReference type="InterPro" id="IPR002014">
    <property type="entry name" value="VHS_dom"/>
</dbReference>
<dbReference type="PROSITE" id="PS50330">
    <property type="entry name" value="UIM"/>
    <property type="match status" value="1"/>
</dbReference>
<accession>A0A099P333</accession>
<evidence type="ECO:0000256" key="12">
    <source>
        <dbReference type="SAM" id="MobiDB-lite"/>
    </source>
</evidence>
<dbReference type="InterPro" id="IPR002528">
    <property type="entry name" value="MATE_fam"/>
</dbReference>
<feature type="transmembrane region" description="Helical" evidence="13">
    <location>
        <begin position="230"/>
        <end position="252"/>
    </location>
</feature>
<dbReference type="Gene3D" id="1.20.5.1940">
    <property type="match status" value="1"/>
</dbReference>
<dbReference type="GO" id="GO:0010008">
    <property type="term" value="C:endosome membrane"/>
    <property type="evidence" value="ECO:0007669"/>
    <property type="project" value="UniProtKB-SubCell"/>
</dbReference>
<dbReference type="Gene3D" id="1.25.40.90">
    <property type="match status" value="1"/>
</dbReference>
<feature type="domain" description="FYVE-type" evidence="14">
    <location>
        <begin position="733"/>
        <end position="793"/>
    </location>
</feature>
<dbReference type="CDD" id="cd16979">
    <property type="entry name" value="VHS_Vps27"/>
    <property type="match status" value="1"/>
</dbReference>
<keyword evidence="8 11" id="KW-0863">Zinc-finger</keyword>
<sequence length="1202" mass="133867">MSESVPSHSGQNLLLNQPLLSNPDSTAPYYGTTSQVDQHELIQRRRKSSMASSRFKDLNLASTSQINGEYQPVETTVFKEVVLMLRSSVPLIITLLLQYSSSISTPFFVGNLGSDELGAVSLANLMANISAFAVIEGISSSLSTLCPQAYGRKNYRLVGLYAVRCCLLLFVFYFGIYFFWNYGAYYLLDRFISEKRACLLAGQYLSRLVYSVPGFIIFEVLKQYLQAQGIFHASTIVLCICAPLNFVLTYLLVWNPTIGFGFLGAPTAIVITHSLMALLLFMYTCFIDGYKCWCGFTYEFFTNWSRITKLALPGIIMIEAEWLAFEINTFASAKFGTPALAAQSIVTSIGVIIYQIPFAVSIAGSTRIAWFIGSASKDAAIKSTRAIIYVAVVFGTLTCIILILLKDSITHLFSKDLDVVHLASKVLIIVSIYQIPDCLSCTLGGVLRGQGRQYIGGYLNLFSYYVLAIPFSFYCAFSLHYELFGLWLGLLVGLFFVASSELYYILTTDWDTIIEQSLEEELEARKQVVLTDEDVAIYDEETQSHNFPNAVATVDHNILSPAINTSASIKNPINLHTKIEAATSESIPNGDIDFGIALEITDTIRSKQVPPKEAMRLLKKRFVNAENINMQKSAFKLIDFCIKNGGEHFILDIASKEFMDPLINLLKSDDVNDSVKTYILEHIQAWSIMVSTNPKFEYINQTYKRLQNDGFEFPMINEVVDPNMIVSKVAPEWQDSDACMICSKLFTFLNRKHHCRACGGVFCGAHSSNTIELPEFGITIPVRVCDTCYSERKAARKKNSKKHNRKKSDIAKVATDLGTEDEEFKKAIELSLNESAPKSSAVSHQLSVGDIRPTEDDEDEDVKAAIQASLQDLNKETISNDHVREETKSTGLYANLVQEPYSASLTPMQEGSGRNTSSNEPAYLQNPPQHAVGDAFYVSTGIRGEDERVVVNFVDILNKVQSEPPQKRRFDSSLIKMNSDLVLLHPKVGAAIANQLQEIEKYQTLYSKLFAISRLYDDTLQTRFQKEQEILRAQHTRFGAFPLKLQSQMSSQPEVPLQPHRVPLQQQSSLEPQSTYSHQPQVYKLQQYQQNLPPQPQEQQPPASQGQSYQFDLKSPVDGAHEVAPTVTYNVPAQTTGIVGIQGPNLAVLSSLEYAPIPETTGVPVNSEITVSHTGTNGEVKAAPTLKVETKPEPEVVNLIDL</sequence>
<evidence type="ECO:0000256" key="2">
    <source>
        <dbReference type="ARBA" id="ARBA00008597"/>
    </source>
</evidence>
<evidence type="ECO:0000256" key="10">
    <source>
        <dbReference type="ARBA" id="ARBA00023136"/>
    </source>
</evidence>
<evidence type="ECO:0000256" key="11">
    <source>
        <dbReference type="PROSITE-ProRule" id="PRU00091"/>
    </source>
</evidence>
<dbReference type="eggNOG" id="KOG1347">
    <property type="taxonomic scope" value="Eukaryota"/>
</dbReference>
<keyword evidence="7" id="KW-0967">Endosome</keyword>
<keyword evidence="6" id="KW-0677">Repeat</keyword>
<comment type="caution">
    <text evidence="16">The sequence shown here is derived from an EMBL/GenBank/DDBJ whole genome shotgun (WGS) entry which is preliminary data.</text>
</comment>
<feature type="compositionally biased region" description="Polar residues" evidence="12">
    <location>
        <begin position="905"/>
        <end position="920"/>
    </location>
</feature>
<feature type="transmembrane region" description="Helical" evidence="13">
    <location>
        <begin position="345"/>
        <end position="365"/>
    </location>
</feature>
<evidence type="ECO:0000313" key="17">
    <source>
        <dbReference type="Proteomes" id="UP000029867"/>
    </source>
</evidence>
<dbReference type="PROSITE" id="PS50178">
    <property type="entry name" value="ZF_FYVE"/>
    <property type="match status" value="1"/>
</dbReference>
<dbReference type="GO" id="GO:0043130">
    <property type="term" value="F:ubiquitin binding"/>
    <property type="evidence" value="ECO:0007669"/>
    <property type="project" value="InterPro"/>
</dbReference>
<feature type="transmembrane region" description="Helical" evidence="13">
    <location>
        <begin position="158"/>
        <end position="180"/>
    </location>
</feature>
<comment type="subcellular location">
    <subcellularLocation>
        <location evidence="1">Endosome membrane</location>
        <topology evidence="1">Peripheral membrane protein</topology>
        <orientation evidence="1">Cytoplasmic side</orientation>
    </subcellularLocation>
</comment>
<dbReference type="GO" id="GO:0043328">
    <property type="term" value="P:protein transport to vacuole involved in ubiquitin-dependent protein catabolic process via the multivesicular body sorting pathway"/>
    <property type="evidence" value="ECO:0007669"/>
    <property type="project" value="TreeGrafter"/>
</dbReference>
<feature type="transmembrane region" description="Helical" evidence="13">
    <location>
        <begin position="386"/>
        <end position="406"/>
    </location>
</feature>
<dbReference type="PROSITE" id="PS50179">
    <property type="entry name" value="VHS"/>
    <property type="match status" value="1"/>
</dbReference>
<dbReference type="Pfam" id="PF01554">
    <property type="entry name" value="MatE"/>
    <property type="match status" value="2"/>
</dbReference>
<dbReference type="AlphaFoldDB" id="A0A099P333"/>
<keyword evidence="13" id="KW-0812">Transmembrane</keyword>
<feature type="transmembrane region" description="Helical" evidence="13">
    <location>
        <begin position="459"/>
        <end position="479"/>
    </location>
</feature>
<dbReference type="InterPro" id="IPR000306">
    <property type="entry name" value="Znf_FYVE"/>
</dbReference>
<evidence type="ECO:0000256" key="7">
    <source>
        <dbReference type="ARBA" id="ARBA00022753"/>
    </source>
</evidence>
<evidence type="ECO:0000256" key="4">
    <source>
        <dbReference type="ARBA" id="ARBA00017753"/>
    </source>
</evidence>